<keyword evidence="2" id="KW-1185">Reference proteome</keyword>
<organism evidence="1 2">
    <name type="scientific">Bosea massiliensis</name>
    <dbReference type="NCBI Taxonomy" id="151419"/>
    <lineage>
        <taxon>Bacteria</taxon>
        <taxon>Pseudomonadati</taxon>
        <taxon>Pseudomonadota</taxon>
        <taxon>Alphaproteobacteria</taxon>
        <taxon>Hyphomicrobiales</taxon>
        <taxon>Boseaceae</taxon>
        <taxon>Bosea</taxon>
    </lineage>
</organism>
<protein>
    <submittedName>
        <fullName evidence="1">Uncharacterized protein</fullName>
    </submittedName>
</protein>
<accession>A0ABW0P5J0</accession>
<gene>
    <name evidence="1" type="ORF">ACFPN9_17160</name>
</gene>
<evidence type="ECO:0000313" key="2">
    <source>
        <dbReference type="Proteomes" id="UP001596060"/>
    </source>
</evidence>
<dbReference type="Proteomes" id="UP001596060">
    <property type="component" value="Unassembled WGS sequence"/>
</dbReference>
<dbReference type="EMBL" id="JBHSLU010000058">
    <property type="protein sequence ID" value="MFC5506972.1"/>
    <property type="molecule type" value="Genomic_DNA"/>
</dbReference>
<comment type="caution">
    <text evidence="1">The sequence shown here is derived from an EMBL/GenBank/DDBJ whole genome shotgun (WGS) entry which is preliminary data.</text>
</comment>
<sequence>MSILEIWGTVPRLVPEFLRSLSAAQHFLPIRFRPTLPPAPDPYEGIRKGMKPRTELETELDHVQSCLVADLECIVEALAAVETRKNATRNRKTVPTTIYDVLKPIVLGPSSVETLLTKGRCHIREREALWEPAYRGYLTPAKAARLAAADDAETLQGLRDGHVKAIELVGRARNAAQVTAKGFRATLIEIAKGKRRSDTTISRDMLDSLPDLSIMEMILVSFVSGVNASHIWQCYHGAPETIDYYRVFNLAVFAGRLSRGEPAPITWDLARYLQLHKEAPNINQWWRVRLFPNTVLVHLGLEWICAQIESLCDFDTLKEILGRCDQPGQSGTLRLPAIVPCS</sequence>
<evidence type="ECO:0000313" key="1">
    <source>
        <dbReference type="EMBL" id="MFC5506972.1"/>
    </source>
</evidence>
<dbReference type="RefSeq" id="WP_377817295.1">
    <property type="nucleotide sequence ID" value="NZ_JBHSLU010000058.1"/>
</dbReference>
<name>A0ABW0P5J0_9HYPH</name>
<proteinExistence type="predicted"/>
<reference evidence="2" key="1">
    <citation type="journal article" date="2019" name="Int. J. Syst. Evol. Microbiol.">
        <title>The Global Catalogue of Microorganisms (GCM) 10K type strain sequencing project: providing services to taxonomists for standard genome sequencing and annotation.</title>
        <authorList>
            <consortium name="The Broad Institute Genomics Platform"/>
            <consortium name="The Broad Institute Genome Sequencing Center for Infectious Disease"/>
            <person name="Wu L."/>
            <person name="Ma J."/>
        </authorList>
    </citation>
    <scope>NUCLEOTIDE SEQUENCE [LARGE SCALE GENOMIC DNA]</scope>
    <source>
        <strain evidence="2">CCUG 43117</strain>
    </source>
</reference>